<sequence>MEAIVTESVLAVSGARLRYTVRGDGPLLLLVAGGHHGVDANEPLARHLADRYRVLTFDRRGLAGSTADAPATSIGTHAEDVSALLSALTSEPAFVYGTSFGALIALELTVRHPEQVARLIAHEPAVPQVLPEPDVALGQLETVEEIFRAEGAVAAMRRFAADLDIDASDAEPDLPTRTPRPEHRRDAEVLLTYDLPAIRTHLLDVAALKGATPKIVPAAGENSSHVWPHASAAMLAGELGTPLELFPGGHNGYVFQPRGTAERIRTVLGS</sequence>
<dbReference type="RefSeq" id="WP_345678863.1">
    <property type="nucleotide sequence ID" value="NZ_BAABHS010000025.1"/>
</dbReference>
<protein>
    <submittedName>
        <fullName evidence="2">Alpha/beta hydrolase</fullName>
    </submittedName>
</protein>
<evidence type="ECO:0000313" key="2">
    <source>
        <dbReference type="EMBL" id="GAA4982502.1"/>
    </source>
</evidence>
<dbReference type="PANTHER" id="PTHR43433">
    <property type="entry name" value="HYDROLASE, ALPHA/BETA FOLD FAMILY PROTEIN"/>
    <property type="match status" value="1"/>
</dbReference>
<dbReference type="Proteomes" id="UP001500466">
    <property type="component" value="Unassembled WGS sequence"/>
</dbReference>
<dbReference type="Pfam" id="PF00561">
    <property type="entry name" value="Abhydrolase_1"/>
    <property type="match status" value="1"/>
</dbReference>
<dbReference type="PANTHER" id="PTHR43433:SF5">
    <property type="entry name" value="AB HYDROLASE-1 DOMAIN-CONTAINING PROTEIN"/>
    <property type="match status" value="1"/>
</dbReference>
<evidence type="ECO:0000259" key="1">
    <source>
        <dbReference type="Pfam" id="PF00561"/>
    </source>
</evidence>
<keyword evidence="3" id="KW-1185">Reference proteome</keyword>
<reference evidence="3" key="1">
    <citation type="journal article" date="2019" name="Int. J. Syst. Evol. Microbiol.">
        <title>The Global Catalogue of Microorganisms (GCM) 10K type strain sequencing project: providing services to taxonomists for standard genome sequencing and annotation.</title>
        <authorList>
            <consortium name="The Broad Institute Genomics Platform"/>
            <consortium name="The Broad Institute Genome Sequencing Center for Infectious Disease"/>
            <person name="Wu L."/>
            <person name="Ma J."/>
        </authorList>
    </citation>
    <scope>NUCLEOTIDE SEQUENCE [LARGE SCALE GENOMIC DNA]</scope>
    <source>
        <strain evidence="3">JCM 17986</strain>
    </source>
</reference>
<dbReference type="InterPro" id="IPR029058">
    <property type="entry name" value="AB_hydrolase_fold"/>
</dbReference>
<dbReference type="PRINTS" id="PR00111">
    <property type="entry name" value="ABHYDROLASE"/>
</dbReference>
<keyword evidence="2" id="KW-0378">Hydrolase</keyword>
<organism evidence="2 3">
    <name type="scientific">Yinghuangia aomiensis</name>
    <dbReference type="NCBI Taxonomy" id="676205"/>
    <lineage>
        <taxon>Bacteria</taxon>
        <taxon>Bacillati</taxon>
        <taxon>Actinomycetota</taxon>
        <taxon>Actinomycetes</taxon>
        <taxon>Kitasatosporales</taxon>
        <taxon>Streptomycetaceae</taxon>
        <taxon>Yinghuangia</taxon>
    </lineage>
</organism>
<dbReference type="GO" id="GO:0016787">
    <property type="term" value="F:hydrolase activity"/>
    <property type="evidence" value="ECO:0007669"/>
    <property type="project" value="UniProtKB-KW"/>
</dbReference>
<gene>
    <name evidence="2" type="ORF">GCM10023205_59960</name>
</gene>
<feature type="domain" description="AB hydrolase-1" evidence="1">
    <location>
        <begin position="26"/>
        <end position="158"/>
    </location>
</feature>
<dbReference type="EMBL" id="BAABHS010000025">
    <property type="protein sequence ID" value="GAA4982502.1"/>
    <property type="molecule type" value="Genomic_DNA"/>
</dbReference>
<name>A0ABP9HZ04_9ACTN</name>
<comment type="caution">
    <text evidence="2">The sequence shown here is derived from an EMBL/GenBank/DDBJ whole genome shotgun (WGS) entry which is preliminary data.</text>
</comment>
<proteinExistence type="predicted"/>
<dbReference type="Gene3D" id="3.40.50.1820">
    <property type="entry name" value="alpha/beta hydrolase"/>
    <property type="match status" value="1"/>
</dbReference>
<evidence type="ECO:0000313" key="3">
    <source>
        <dbReference type="Proteomes" id="UP001500466"/>
    </source>
</evidence>
<dbReference type="InterPro" id="IPR000073">
    <property type="entry name" value="AB_hydrolase_1"/>
</dbReference>
<dbReference type="InterPro" id="IPR050471">
    <property type="entry name" value="AB_hydrolase"/>
</dbReference>
<accession>A0ABP9HZ04</accession>
<dbReference type="SUPFAM" id="SSF53474">
    <property type="entry name" value="alpha/beta-Hydrolases"/>
    <property type="match status" value="1"/>
</dbReference>